<dbReference type="InterPro" id="IPR029058">
    <property type="entry name" value="AB_hydrolase_fold"/>
</dbReference>
<protein>
    <recommendedName>
        <fullName evidence="2">AB hydrolase-1 domain-containing protein</fullName>
    </recommendedName>
</protein>
<comment type="similarity">
    <text evidence="1">Belongs to the polyketide transferase af380 family.</text>
</comment>
<sequence>MASPARRDVEFKTFDGLTLRGWFYPAAGGLEKSPAIVIAHGWTLVKEMNLDLIAEKFQAAGFASLVFDNRNFGASDGLPRQEANPNHQSLDYHEAVTFLVNTPEVDASKIATWGYSLSGSYAIKAGAIDRRIKAVITVCPMLSTHKILQRMIPAPHRTAVEALLFAERAARMRGDEPAYGVVASEDPAKQAIFMIPGDVDWLLTMQKTKAPAWENRYTIHSRFDILSYHPTGFVEALCPTPWLLVQGNEDHSCPPDLSMEMFARALEPKELVMFKGGHFTPFAGKAFEDTMAAEIDFLKRKFILAP</sequence>
<evidence type="ECO:0000313" key="3">
    <source>
        <dbReference type="EMBL" id="KAL0633739.1"/>
    </source>
</evidence>
<organism evidence="3 4">
    <name type="scientific">Discina gigas</name>
    <dbReference type="NCBI Taxonomy" id="1032678"/>
    <lineage>
        <taxon>Eukaryota</taxon>
        <taxon>Fungi</taxon>
        <taxon>Dikarya</taxon>
        <taxon>Ascomycota</taxon>
        <taxon>Pezizomycotina</taxon>
        <taxon>Pezizomycetes</taxon>
        <taxon>Pezizales</taxon>
        <taxon>Discinaceae</taxon>
        <taxon>Discina</taxon>
    </lineage>
</organism>
<dbReference type="InterPro" id="IPR051411">
    <property type="entry name" value="Polyketide_trans_af380"/>
</dbReference>
<comment type="caution">
    <text evidence="3">The sequence shown here is derived from an EMBL/GenBank/DDBJ whole genome shotgun (WGS) entry which is preliminary data.</text>
</comment>
<proteinExistence type="inferred from homology"/>
<dbReference type="Gene3D" id="1.10.10.800">
    <property type="match status" value="1"/>
</dbReference>
<dbReference type="EMBL" id="JBBBZM010000115">
    <property type="protein sequence ID" value="KAL0633739.1"/>
    <property type="molecule type" value="Genomic_DNA"/>
</dbReference>
<evidence type="ECO:0000259" key="2">
    <source>
        <dbReference type="Pfam" id="PF00561"/>
    </source>
</evidence>
<feature type="domain" description="AB hydrolase-1" evidence="2">
    <location>
        <begin position="34"/>
        <end position="281"/>
    </location>
</feature>
<accession>A0ABR3GCS5</accession>
<dbReference type="Pfam" id="PF00561">
    <property type="entry name" value="Abhydrolase_1"/>
    <property type="match status" value="1"/>
</dbReference>
<evidence type="ECO:0000256" key="1">
    <source>
        <dbReference type="ARBA" id="ARBA00029464"/>
    </source>
</evidence>
<dbReference type="InterPro" id="IPR000073">
    <property type="entry name" value="AB_hydrolase_1"/>
</dbReference>
<dbReference type="SUPFAM" id="SSF53474">
    <property type="entry name" value="alpha/beta-Hydrolases"/>
    <property type="match status" value="1"/>
</dbReference>
<reference evidence="3 4" key="1">
    <citation type="submission" date="2024-02" db="EMBL/GenBank/DDBJ databases">
        <title>Discinaceae phylogenomics.</title>
        <authorList>
            <person name="Dirks A.C."/>
            <person name="James T.Y."/>
        </authorList>
    </citation>
    <scope>NUCLEOTIDE SEQUENCE [LARGE SCALE GENOMIC DNA]</scope>
    <source>
        <strain evidence="3 4">ACD0624</strain>
    </source>
</reference>
<gene>
    <name evidence="3" type="ORF">Q9L58_007343</name>
</gene>
<dbReference type="Proteomes" id="UP001447188">
    <property type="component" value="Unassembled WGS sequence"/>
</dbReference>
<keyword evidence="4" id="KW-1185">Reference proteome</keyword>
<dbReference type="PANTHER" id="PTHR47751">
    <property type="entry name" value="SUPERFAMILY HYDROLASE, PUTATIVE (AFU_ORTHOLOGUE AFUA_2G16580)-RELATED"/>
    <property type="match status" value="1"/>
</dbReference>
<name>A0ABR3GCS5_9PEZI</name>
<dbReference type="Gene3D" id="3.40.50.1820">
    <property type="entry name" value="alpha/beta hydrolase"/>
    <property type="match status" value="1"/>
</dbReference>
<dbReference type="PANTHER" id="PTHR47751:SF2">
    <property type="entry name" value="DLTD N-TERMINAL DOMAIN PROTEIN (AFU_ORTHOLOGUE AFUA_8G00380)-RELATED"/>
    <property type="match status" value="1"/>
</dbReference>
<evidence type="ECO:0000313" key="4">
    <source>
        <dbReference type="Proteomes" id="UP001447188"/>
    </source>
</evidence>